<dbReference type="Pfam" id="PF00106">
    <property type="entry name" value="adh_short"/>
    <property type="match status" value="1"/>
</dbReference>
<comment type="caution">
    <text evidence="3">The sequence shown here is derived from an EMBL/GenBank/DDBJ whole genome shotgun (WGS) entry which is preliminary data.</text>
</comment>
<evidence type="ECO:0000313" key="4">
    <source>
        <dbReference type="Proteomes" id="UP000799444"/>
    </source>
</evidence>
<comment type="similarity">
    <text evidence="1">Belongs to the short-chain dehydrogenases/reductases (SDR) family.</text>
</comment>
<dbReference type="SUPFAM" id="SSF51735">
    <property type="entry name" value="NAD(P)-binding Rossmann-fold domains"/>
    <property type="match status" value="1"/>
</dbReference>
<dbReference type="PANTHER" id="PTHR43669:SF4">
    <property type="entry name" value="SHORT-CHAIN DEHYDROGENASE"/>
    <property type="match status" value="1"/>
</dbReference>
<dbReference type="GO" id="GO:0016491">
    <property type="term" value="F:oxidoreductase activity"/>
    <property type="evidence" value="ECO:0007669"/>
    <property type="project" value="UniProtKB-KW"/>
</dbReference>
<organism evidence="3 4">
    <name type="scientific">Polyplosphaeria fusca</name>
    <dbReference type="NCBI Taxonomy" id="682080"/>
    <lineage>
        <taxon>Eukaryota</taxon>
        <taxon>Fungi</taxon>
        <taxon>Dikarya</taxon>
        <taxon>Ascomycota</taxon>
        <taxon>Pezizomycotina</taxon>
        <taxon>Dothideomycetes</taxon>
        <taxon>Pleosporomycetidae</taxon>
        <taxon>Pleosporales</taxon>
        <taxon>Tetraplosphaeriaceae</taxon>
        <taxon>Polyplosphaeria</taxon>
    </lineage>
</organism>
<dbReference type="Gene3D" id="3.40.50.720">
    <property type="entry name" value="NAD(P)-binding Rossmann-like Domain"/>
    <property type="match status" value="1"/>
</dbReference>
<sequence>MAGPIILIFGAGPNIGRSVTELFISKGYRVALVSRRPQTSSESENADVWRFQRDLSNPETVPDVFKQLEAKWGIPNVVIYNGVSRTVLNGDDPLGSFSYDQLDHDLTVNVKSVVQAAHFAVEGFKKLPSSTKKTFIYTGNKLSVMSLPMVLYFGICKSGISHMIWDCNIAYRKDGFRFYFVDERREDGNPVMEHVSGTAAAETYLKLAENSEQQRWHYTFVHGKGYLDFEAQDLQNALKNQVGI</sequence>
<dbReference type="Proteomes" id="UP000799444">
    <property type="component" value="Unassembled WGS sequence"/>
</dbReference>
<reference evidence="3" key="1">
    <citation type="journal article" date="2020" name="Stud. Mycol.">
        <title>101 Dothideomycetes genomes: a test case for predicting lifestyles and emergence of pathogens.</title>
        <authorList>
            <person name="Haridas S."/>
            <person name="Albert R."/>
            <person name="Binder M."/>
            <person name="Bloem J."/>
            <person name="Labutti K."/>
            <person name="Salamov A."/>
            <person name="Andreopoulos B."/>
            <person name="Baker S."/>
            <person name="Barry K."/>
            <person name="Bills G."/>
            <person name="Bluhm B."/>
            <person name="Cannon C."/>
            <person name="Castanera R."/>
            <person name="Culley D."/>
            <person name="Daum C."/>
            <person name="Ezra D."/>
            <person name="Gonzalez J."/>
            <person name="Henrissat B."/>
            <person name="Kuo A."/>
            <person name="Liang C."/>
            <person name="Lipzen A."/>
            <person name="Lutzoni F."/>
            <person name="Magnuson J."/>
            <person name="Mondo S."/>
            <person name="Nolan M."/>
            <person name="Ohm R."/>
            <person name="Pangilinan J."/>
            <person name="Park H.-J."/>
            <person name="Ramirez L."/>
            <person name="Alfaro M."/>
            <person name="Sun H."/>
            <person name="Tritt A."/>
            <person name="Yoshinaga Y."/>
            <person name="Zwiers L.-H."/>
            <person name="Turgeon B."/>
            <person name="Goodwin S."/>
            <person name="Spatafora J."/>
            <person name="Crous P."/>
            <person name="Grigoriev I."/>
        </authorList>
    </citation>
    <scope>NUCLEOTIDE SEQUENCE</scope>
    <source>
        <strain evidence="3">CBS 125425</strain>
    </source>
</reference>
<evidence type="ECO:0000313" key="3">
    <source>
        <dbReference type="EMBL" id="KAF2736415.1"/>
    </source>
</evidence>
<name>A0A9P4R1J1_9PLEO</name>
<keyword evidence="4" id="KW-1185">Reference proteome</keyword>
<evidence type="ECO:0000256" key="2">
    <source>
        <dbReference type="ARBA" id="ARBA00023002"/>
    </source>
</evidence>
<gene>
    <name evidence="3" type="ORF">EJ04DRAFT_463050</name>
</gene>
<accession>A0A9P4R1J1</accession>
<dbReference type="AlphaFoldDB" id="A0A9P4R1J1"/>
<dbReference type="InterPro" id="IPR002347">
    <property type="entry name" value="SDR_fam"/>
</dbReference>
<proteinExistence type="inferred from homology"/>
<dbReference type="OrthoDB" id="5336600at2759"/>
<dbReference type="CDD" id="cd05233">
    <property type="entry name" value="SDR_c"/>
    <property type="match status" value="1"/>
</dbReference>
<protein>
    <submittedName>
        <fullName evidence="3">NAD(P)-binding protein</fullName>
    </submittedName>
</protein>
<keyword evidence="2" id="KW-0560">Oxidoreductase</keyword>
<dbReference type="EMBL" id="ML996125">
    <property type="protein sequence ID" value="KAF2736415.1"/>
    <property type="molecule type" value="Genomic_DNA"/>
</dbReference>
<dbReference type="PANTHER" id="PTHR43669">
    <property type="entry name" value="5-KETO-D-GLUCONATE 5-REDUCTASE"/>
    <property type="match status" value="1"/>
</dbReference>
<dbReference type="InterPro" id="IPR036291">
    <property type="entry name" value="NAD(P)-bd_dom_sf"/>
</dbReference>
<evidence type="ECO:0000256" key="1">
    <source>
        <dbReference type="ARBA" id="ARBA00006484"/>
    </source>
</evidence>